<dbReference type="FunFam" id="1.10.287.950:FF:000001">
    <property type="entry name" value="Methyl-accepting chemotaxis sensory transducer"/>
    <property type="match status" value="1"/>
</dbReference>
<keyword evidence="6" id="KW-1133">Transmembrane helix</keyword>
<comment type="similarity">
    <text evidence="3">Belongs to the methyl-accepting chemotaxis (MCP) protein family.</text>
</comment>
<sequence>MYLSLIHRVIAGFAVVILFVLGISFSSYLSQHKMATQLQLTSMTLPEMLDNSNTLLVDIQNINRITLSHANAHDGQQRQELENAFHEAVKHYHQSYQSLVSKFKHYPKLTAQLSDLNRQANQVIQEATNHLKLQNQREDARKQSSRELNAFELGWKNLSRDLGALNSQAEWNNQQMVVIYLDVADEKGKSVQNLLQKVMLVEDESSIKDITLKLNEHLADFTQKLQDVIKETPDSKETLQPYIDLLKRTITEPHGLLQQHLRYLMLQQRSASKLRDMSRNVDAIISQAETLTNQVRSIAMKARQSADEQAQFSLWAIIISAIIACVVAVVVAITVVFSIKSPLAVITKALAELSQGNLTWRIKEDYRSEMGEVVRDINILGQQLHELIASVHSSSQTLRSVATDSHTMIEKNNQDLAAQGKQTNSIATAVTEMETVVNEVAKYSGDTSQEVEKVTALANNNIDNMQSNLKYIQSLKTSLDDASSLITTLSQETESINQVIEMIQNVSEQTNLLALNAAIEAARAGESGRGFAVVADEVRTLATHSRQSADEINTKVLALQKKARDAVTLMAQNQEYADQSVTQTQDTHKSLAGMIHRLSTINDMSRSIATSCEQQSVVAKDVAENIVGISDMANKITNESHTLAQHSHSLDKLAAEQGTLVAKFTI</sequence>
<evidence type="ECO:0000256" key="4">
    <source>
        <dbReference type="PROSITE-ProRule" id="PRU00284"/>
    </source>
</evidence>
<dbReference type="GO" id="GO:0016020">
    <property type="term" value="C:membrane"/>
    <property type="evidence" value="ECO:0007669"/>
    <property type="project" value="UniProtKB-SubCell"/>
</dbReference>
<feature type="domain" description="Methyl-accepting transducer" evidence="7">
    <location>
        <begin position="394"/>
        <end position="630"/>
    </location>
</feature>
<dbReference type="Proteomes" id="UP000189475">
    <property type="component" value="Unassembled WGS sequence"/>
</dbReference>
<dbReference type="CDD" id="cd06225">
    <property type="entry name" value="HAMP"/>
    <property type="match status" value="1"/>
</dbReference>
<dbReference type="PANTHER" id="PTHR32089:SF70">
    <property type="entry name" value="ENERGY TAXIS MODULATING METHYL ACCEPTING SENSORY TRANSDUCER"/>
    <property type="match status" value="1"/>
</dbReference>
<evidence type="ECO:0000259" key="7">
    <source>
        <dbReference type="PROSITE" id="PS50111"/>
    </source>
</evidence>
<dbReference type="GO" id="GO:0007165">
    <property type="term" value="P:signal transduction"/>
    <property type="evidence" value="ECO:0007669"/>
    <property type="project" value="UniProtKB-KW"/>
</dbReference>
<dbReference type="InterPro" id="IPR004089">
    <property type="entry name" value="MCPsignal_dom"/>
</dbReference>
<dbReference type="GO" id="GO:0006935">
    <property type="term" value="P:chemotaxis"/>
    <property type="evidence" value="ECO:0007669"/>
    <property type="project" value="UniProtKB-ARBA"/>
</dbReference>
<feature type="domain" description="HAMP" evidence="8">
    <location>
        <begin position="337"/>
        <end position="389"/>
    </location>
</feature>
<evidence type="ECO:0000256" key="5">
    <source>
        <dbReference type="SAM" id="Coils"/>
    </source>
</evidence>
<keyword evidence="10" id="KW-1185">Reference proteome</keyword>
<evidence type="ECO:0000256" key="1">
    <source>
        <dbReference type="ARBA" id="ARBA00004370"/>
    </source>
</evidence>
<accession>A0A1R4B6G9</accession>
<dbReference type="Pfam" id="PF00672">
    <property type="entry name" value="HAMP"/>
    <property type="match status" value="1"/>
</dbReference>
<dbReference type="SUPFAM" id="SSF58104">
    <property type="entry name" value="Methyl-accepting chemotaxis protein (MCP) signaling domain"/>
    <property type="match status" value="1"/>
</dbReference>
<evidence type="ECO:0000259" key="8">
    <source>
        <dbReference type="PROSITE" id="PS50885"/>
    </source>
</evidence>
<dbReference type="Pfam" id="PF00015">
    <property type="entry name" value="MCPsignal"/>
    <property type="match status" value="1"/>
</dbReference>
<feature type="coiled-coil region" evidence="5">
    <location>
        <begin position="106"/>
        <end position="137"/>
    </location>
</feature>
<organism evidence="9 10">
    <name type="scientific">Vibrio palustris</name>
    <dbReference type="NCBI Taxonomy" id="1918946"/>
    <lineage>
        <taxon>Bacteria</taxon>
        <taxon>Pseudomonadati</taxon>
        <taxon>Pseudomonadota</taxon>
        <taxon>Gammaproteobacteria</taxon>
        <taxon>Vibrionales</taxon>
        <taxon>Vibrionaceae</taxon>
        <taxon>Vibrio</taxon>
    </lineage>
</organism>
<keyword evidence="6" id="KW-0812">Transmembrane</keyword>
<dbReference type="Gene3D" id="1.10.287.950">
    <property type="entry name" value="Methyl-accepting chemotaxis protein"/>
    <property type="match status" value="1"/>
</dbReference>
<dbReference type="SMART" id="SM00283">
    <property type="entry name" value="MA"/>
    <property type="match status" value="1"/>
</dbReference>
<dbReference type="STRING" id="1918946.VPAL9027_02501"/>
<proteinExistence type="inferred from homology"/>
<feature type="transmembrane region" description="Helical" evidence="6">
    <location>
        <begin position="6"/>
        <end position="29"/>
    </location>
</feature>
<name>A0A1R4B6G9_9VIBR</name>
<dbReference type="RefSeq" id="WP_077314875.1">
    <property type="nucleotide sequence ID" value="NZ_AP024888.1"/>
</dbReference>
<reference evidence="9 10" key="1">
    <citation type="submission" date="2017-02" db="EMBL/GenBank/DDBJ databases">
        <authorList>
            <person name="Peterson S.W."/>
        </authorList>
    </citation>
    <scope>NUCLEOTIDE SEQUENCE [LARGE SCALE GENOMIC DNA]</scope>
    <source>
        <strain evidence="9 10">CECT 9027</strain>
    </source>
</reference>
<keyword evidence="6" id="KW-0472">Membrane</keyword>
<protein>
    <submittedName>
        <fullName evidence="9">Methyl-accepting chemotaxis protein PctB</fullName>
    </submittedName>
</protein>
<evidence type="ECO:0000313" key="9">
    <source>
        <dbReference type="EMBL" id="SJL84512.1"/>
    </source>
</evidence>
<keyword evidence="5" id="KW-0175">Coiled coil</keyword>
<evidence type="ECO:0000256" key="6">
    <source>
        <dbReference type="SAM" id="Phobius"/>
    </source>
</evidence>
<dbReference type="PANTHER" id="PTHR32089">
    <property type="entry name" value="METHYL-ACCEPTING CHEMOTAXIS PROTEIN MCPB"/>
    <property type="match status" value="1"/>
</dbReference>
<evidence type="ECO:0000256" key="2">
    <source>
        <dbReference type="ARBA" id="ARBA00023224"/>
    </source>
</evidence>
<dbReference type="PROSITE" id="PS50885">
    <property type="entry name" value="HAMP"/>
    <property type="match status" value="1"/>
</dbReference>
<dbReference type="AlphaFoldDB" id="A0A1R4B6G9"/>
<keyword evidence="2 4" id="KW-0807">Transducer</keyword>
<gene>
    <name evidence="9" type="primary">pctB_6</name>
    <name evidence="9" type="ORF">VPAL9027_02501</name>
</gene>
<feature type="transmembrane region" description="Helical" evidence="6">
    <location>
        <begin position="312"/>
        <end position="339"/>
    </location>
</feature>
<evidence type="ECO:0000256" key="3">
    <source>
        <dbReference type="ARBA" id="ARBA00029447"/>
    </source>
</evidence>
<comment type="subcellular location">
    <subcellularLocation>
        <location evidence="1">Membrane</location>
    </subcellularLocation>
</comment>
<evidence type="ECO:0000313" key="10">
    <source>
        <dbReference type="Proteomes" id="UP000189475"/>
    </source>
</evidence>
<dbReference type="EMBL" id="FUFT01000005">
    <property type="protein sequence ID" value="SJL84512.1"/>
    <property type="molecule type" value="Genomic_DNA"/>
</dbReference>
<dbReference type="OrthoDB" id="5693655at2"/>
<dbReference type="PROSITE" id="PS50111">
    <property type="entry name" value="CHEMOTAXIS_TRANSDUC_2"/>
    <property type="match status" value="1"/>
</dbReference>
<dbReference type="InterPro" id="IPR003660">
    <property type="entry name" value="HAMP_dom"/>
</dbReference>
<dbReference type="SMART" id="SM00304">
    <property type="entry name" value="HAMP"/>
    <property type="match status" value="2"/>
</dbReference>